<evidence type="ECO:0000256" key="1">
    <source>
        <dbReference type="SAM" id="MobiDB-lite"/>
    </source>
</evidence>
<feature type="compositionally biased region" description="Low complexity" evidence="1">
    <location>
        <begin position="155"/>
        <end position="171"/>
    </location>
</feature>
<feature type="compositionally biased region" description="Basic and acidic residues" evidence="1">
    <location>
        <begin position="91"/>
        <end position="105"/>
    </location>
</feature>
<accession>A0A8J2SWQ4</accession>
<comment type="caution">
    <text evidence="2">The sequence shown here is derived from an EMBL/GenBank/DDBJ whole genome shotgun (WGS) entry which is preliminary data.</text>
</comment>
<evidence type="ECO:0000313" key="3">
    <source>
        <dbReference type="Proteomes" id="UP000789595"/>
    </source>
</evidence>
<proteinExistence type="predicted"/>
<evidence type="ECO:0000313" key="2">
    <source>
        <dbReference type="EMBL" id="CAH0375977.1"/>
    </source>
</evidence>
<dbReference type="OrthoDB" id="206855at2759"/>
<dbReference type="EMBL" id="CAKKNE010000005">
    <property type="protein sequence ID" value="CAH0375977.1"/>
    <property type="molecule type" value="Genomic_DNA"/>
</dbReference>
<name>A0A8J2SWQ4_9STRA</name>
<feature type="region of interest" description="Disordered" evidence="1">
    <location>
        <begin position="85"/>
        <end position="110"/>
    </location>
</feature>
<feature type="compositionally biased region" description="Pro residues" evidence="1">
    <location>
        <begin position="243"/>
        <end position="258"/>
    </location>
</feature>
<feature type="compositionally biased region" description="Pro residues" evidence="1">
    <location>
        <begin position="172"/>
        <end position="188"/>
    </location>
</feature>
<organism evidence="2 3">
    <name type="scientific">Pelagomonas calceolata</name>
    <dbReference type="NCBI Taxonomy" id="35677"/>
    <lineage>
        <taxon>Eukaryota</taxon>
        <taxon>Sar</taxon>
        <taxon>Stramenopiles</taxon>
        <taxon>Ochrophyta</taxon>
        <taxon>Pelagophyceae</taxon>
        <taxon>Pelagomonadales</taxon>
        <taxon>Pelagomonadaceae</taxon>
        <taxon>Pelagomonas</taxon>
    </lineage>
</organism>
<dbReference type="AlphaFoldDB" id="A0A8J2SWQ4"/>
<sequence>MTTQDLDVSEPRRPNPDTDGAAWVVDVVKGGSKVLATLDVTAELLPPRKNAKGRVVWSLPAEIGQQPRLGLKDKERVLEAYKVQRKKRKEANHEKAKELSKAQKKIEKKQRWAATRLQAEARRGFARDAIRLKRQERAVEALAGSPPPSPPAPARPSVGARARARAAAAPAAAPPVTPHAPRPRPPPDLAVDAPLADRQAWCEQWKARVVAHLDDLARDAWAAAARRADAAPRPAPAAVQRYAPPPAAAPPGPPPGLPPGLGAPVAAPSVPVAPLTAAPAAPGALPYGGDVQAAMRNQDRAAIRQIMKARGTQETRRASAPAALPPPGLAQSTSQPTELPEMPETISFLRSSPLGIRL</sequence>
<keyword evidence="3" id="KW-1185">Reference proteome</keyword>
<reference evidence="2" key="1">
    <citation type="submission" date="2021-11" db="EMBL/GenBank/DDBJ databases">
        <authorList>
            <consortium name="Genoscope - CEA"/>
            <person name="William W."/>
        </authorList>
    </citation>
    <scope>NUCLEOTIDE SEQUENCE</scope>
</reference>
<feature type="compositionally biased region" description="Pro residues" evidence="1">
    <location>
        <begin position="145"/>
        <end position="154"/>
    </location>
</feature>
<dbReference type="PROSITE" id="PS50096">
    <property type="entry name" value="IQ"/>
    <property type="match status" value="1"/>
</dbReference>
<feature type="region of interest" description="Disordered" evidence="1">
    <location>
        <begin position="137"/>
        <end position="192"/>
    </location>
</feature>
<feature type="region of interest" description="Disordered" evidence="1">
    <location>
        <begin position="310"/>
        <end position="358"/>
    </location>
</feature>
<gene>
    <name evidence="2" type="ORF">PECAL_5P05300</name>
</gene>
<dbReference type="Proteomes" id="UP000789595">
    <property type="component" value="Unassembled WGS sequence"/>
</dbReference>
<protein>
    <submittedName>
        <fullName evidence="2">Uncharacterized protein</fullName>
    </submittedName>
</protein>
<feature type="region of interest" description="Disordered" evidence="1">
    <location>
        <begin position="230"/>
        <end position="262"/>
    </location>
</feature>
<feature type="region of interest" description="Disordered" evidence="1">
    <location>
        <begin position="1"/>
        <end position="20"/>
    </location>
</feature>